<comment type="caution">
    <text evidence="6">The sequence shown here is derived from an EMBL/GenBank/DDBJ whole genome shotgun (WGS) entry which is preliminary data.</text>
</comment>
<evidence type="ECO:0000313" key="6">
    <source>
        <dbReference type="EMBL" id="KAK6473596.1"/>
    </source>
</evidence>
<comment type="similarity">
    <text evidence="1">Belongs to the SEC3 family.</text>
</comment>
<dbReference type="InterPro" id="IPR048628">
    <property type="entry name" value="Sec3_C"/>
</dbReference>
<keyword evidence="4" id="KW-0175">Coiled coil</keyword>
<dbReference type="PANTHER" id="PTHR16092">
    <property type="entry name" value="SEC3/SYNTAXIN-RELATED"/>
    <property type="match status" value="1"/>
</dbReference>
<organism evidence="6 7">
    <name type="scientific">Huso huso</name>
    <name type="common">Beluga</name>
    <name type="synonym">Acipenser huso</name>
    <dbReference type="NCBI Taxonomy" id="61971"/>
    <lineage>
        <taxon>Eukaryota</taxon>
        <taxon>Metazoa</taxon>
        <taxon>Chordata</taxon>
        <taxon>Craniata</taxon>
        <taxon>Vertebrata</taxon>
        <taxon>Euteleostomi</taxon>
        <taxon>Actinopterygii</taxon>
        <taxon>Chondrostei</taxon>
        <taxon>Acipenseriformes</taxon>
        <taxon>Acipenseridae</taxon>
        <taxon>Huso</taxon>
    </lineage>
</organism>
<evidence type="ECO:0000256" key="4">
    <source>
        <dbReference type="ARBA" id="ARBA00023054"/>
    </source>
</evidence>
<evidence type="ECO:0000313" key="7">
    <source>
        <dbReference type="Proteomes" id="UP001369086"/>
    </source>
</evidence>
<dbReference type="SMART" id="SM01313">
    <property type="entry name" value="Sec3-PIP2_bind"/>
    <property type="match status" value="1"/>
</dbReference>
<reference evidence="6 7" key="1">
    <citation type="submission" date="2021-05" db="EMBL/GenBank/DDBJ databases">
        <authorList>
            <person name="Zahm M."/>
            <person name="Klopp C."/>
            <person name="Cabau C."/>
            <person name="Kuhl H."/>
            <person name="Suciu R."/>
            <person name="Ciorpac M."/>
            <person name="Holostenco D."/>
            <person name="Gessner J."/>
            <person name="Wuertz S."/>
            <person name="Hohne C."/>
            <person name="Stock M."/>
            <person name="Gislard M."/>
            <person name="Lluch J."/>
            <person name="Milhes M."/>
            <person name="Lampietro C."/>
            <person name="Lopez Roques C."/>
            <person name="Donnadieu C."/>
            <person name="Du K."/>
            <person name="Schartl M."/>
            <person name="Guiguen Y."/>
        </authorList>
    </citation>
    <scope>NUCLEOTIDE SEQUENCE [LARGE SCALE GENOMIC DNA]</scope>
    <source>
        <strain evidence="6">Hh-F2</strain>
        <tissue evidence="6">Blood</tissue>
    </source>
</reference>
<keyword evidence="3" id="KW-0268">Exocytosis</keyword>
<dbReference type="PANTHER" id="PTHR16092:SF14">
    <property type="entry name" value="EXOCYST COMPLEX COMPONENT 1 ISOFORM X1"/>
    <property type="match status" value="1"/>
</dbReference>
<dbReference type="EMBL" id="JAHFZB010000027">
    <property type="protein sequence ID" value="KAK6473596.1"/>
    <property type="molecule type" value="Genomic_DNA"/>
</dbReference>
<sequence>MTSIRNLLQREIFTPKEERLLGIVHVWKGGKKKKNSILCAAVTSELPVQISLVKVKSDRGQYKQSTCWAMDLMLVDGKDAVKDTTEFDFHLDKVYKWVASSPSEKIAFMTCMWKLNQRYLQNKVKFINISPDILQETQVLEAEVGTGEPAGEGYQQLMAKEAADIELLMERSELAVSDAQAFAQTLSTDLQVLDKANIMAIMESEKQVSQLVQLIDEGLMEVLCLENTLRVHDELLRSVKEQMDSIHKSNYWLQVIDNNQKKLQREVTYLADSLTLNDEHVWVLNYGSLDTTEHVEACSIAAQALSRCANTSLAPEHRKLQGVAEQLIKFESLRQNFEKRFVSHLNKIIVLQGMDQGAAPHEDGADLVLPQHTAFHQQLLSYVSLMGWLRNSNPVIFNELYKVGKAVYPKHSGKLYEKQMKDVFDLARFKVCGFKDSKRLGFQDSLDRATPSSSNLPRPRLRFSTTDRTEVDMARRVVVDKVLELVLTELEPVCISEQEFLTSFFWLEEEENKQNLFAETTFNKRCSEAPGSDKSMYDELEEVSDPWVSGVLGSVELELRSLVSLCDKVYLFSCLYVLKRTSQHLAINQNTPCASFLNAVLNHTLQLGKRNFQQCIEVLYQEIENAKLPKKVKIGILPFVTRLEDFVTLAENVLENTEGRGDLDKAYNKLFYAAFNSIENMALQTLKMPLNVVMMVNFHHIYTFLLEMKVPSLETTRKEAKEKYTQHLELFVTTYLGLPLEKLNEFFDGVKACVAHGIKEEEVHFQLAYSKQELRKVIEKYLEREVRKALEMLYRKINRQLSEENLLQVVWRAMQEDFIRQYRVIEELIERCYPGSGISLEFTVEDLLQYFSAVTCCSPR</sequence>
<evidence type="ECO:0000256" key="1">
    <source>
        <dbReference type="ARBA" id="ARBA00006518"/>
    </source>
</evidence>
<name>A0ABR0YMH4_HUSHU</name>
<keyword evidence="2" id="KW-0813">Transport</keyword>
<dbReference type="Pfam" id="PF20654">
    <property type="entry name" value="Sec3_C-term"/>
    <property type="match status" value="1"/>
</dbReference>
<protein>
    <submittedName>
        <fullName evidence="6">Exocyst complex component 1-like</fullName>
    </submittedName>
</protein>
<accession>A0ABR0YMH4</accession>
<gene>
    <name evidence="6" type="ORF">HHUSO_G27064</name>
</gene>
<feature type="domain" description="Exocyst complex component Sec3 PIP2-binding N-terminal" evidence="5">
    <location>
        <begin position="31"/>
        <end position="119"/>
    </location>
</feature>
<proteinExistence type="inferred from homology"/>
<dbReference type="CDD" id="cd14683">
    <property type="entry name" value="PH-EXOC1"/>
    <property type="match status" value="1"/>
</dbReference>
<dbReference type="Pfam" id="PF09763">
    <property type="entry name" value="Sec3_CC"/>
    <property type="match status" value="1"/>
</dbReference>
<dbReference type="Gene3D" id="2.30.29.90">
    <property type="match status" value="1"/>
</dbReference>
<evidence type="ECO:0000256" key="3">
    <source>
        <dbReference type="ARBA" id="ARBA00022483"/>
    </source>
</evidence>
<keyword evidence="7" id="KW-1185">Reference proteome</keyword>
<evidence type="ECO:0000259" key="5">
    <source>
        <dbReference type="SMART" id="SM01313"/>
    </source>
</evidence>
<dbReference type="Proteomes" id="UP001369086">
    <property type="component" value="Unassembled WGS sequence"/>
</dbReference>
<dbReference type="Pfam" id="PF15277">
    <property type="entry name" value="Sec3-PIP2_bind"/>
    <property type="match status" value="1"/>
</dbReference>
<dbReference type="InterPro" id="IPR028258">
    <property type="entry name" value="Sec3-PIP2_bind"/>
</dbReference>
<dbReference type="InterPro" id="IPR019160">
    <property type="entry name" value="Sec3_CC"/>
</dbReference>
<evidence type="ECO:0000256" key="2">
    <source>
        <dbReference type="ARBA" id="ARBA00022448"/>
    </source>
</evidence>